<dbReference type="PANTHER" id="PTHR33048">
    <property type="entry name" value="PTH11-LIKE INTEGRAL MEMBRANE PROTEIN (AFU_ORTHOLOGUE AFUA_5G11245)"/>
    <property type="match status" value="1"/>
</dbReference>
<evidence type="ECO:0000313" key="9">
    <source>
        <dbReference type="Proteomes" id="UP001187734"/>
    </source>
</evidence>
<proteinExistence type="inferred from homology"/>
<feature type="transmembrane region" description="Helical" evidence="6">
    <location>
        <begin position="85"/>
        <end position="110"/>
    </location>
</feature>
<evidence type="ECO:0000256" key="4">
    <source>
        <dbReference type="ARBA" id="ARBA00023136"/>
    </source>
</evidence>
<sequence length="272" mass="30866">MQITTSIVIQALLLGLALLVIILRAWARLCFEKASLTISEYFTWLGWFFALGWFICSTIALQILIKHPAVGAELVVNNVAYLKTVFIAEYFFDIGIYWSKLSITTFYWFLIPHVFQSLRKALYLIAAYLVCALVASILTNALITQPISNNWSIENQLESAWNSYPAFCVQWSLNFSTDLLLFCFPFFILRHLTLRKEQKFGLVGVFSLGAITLIVSLARFIAYNVTDFGLDDAVGSMCSSYLTYPHAIAKAGKGRLRITCTDLFKIRYAPQR</sequence>
<evidence type="ECO:0000256" key="3">
    <source>
        <dbReference type="ARBA" id="ARBA00022989"/>
    </source>
</evidence>
<name>A0AAE8MJK1_9HYPO</name>
<evidence type="ECO:0000259" key="7">
    <source>
        <dbReference type="Pfam" id="PF20684"/>
    </source>
</evidence>
<dbReference type="InterPro" id="IPR049326">
    <property type="entry name" value="Rhodopsin_dom_fungi"/>
</dbReference>
<comment type="caution">
    <text evidence="8">The sequence shown here is derived from an EMBL/GenBank/DDBJ whole genome shotgun (WGS) entry which is preliminary data.</text>
</comment>
<feature type="transmembrane region" description="Helical" evidence="6">
    <location>
        <begin position="41"/>
        <end position="65"/>
    </location>
</feature>
<keyword evidence="4 6" id="KW-0472">Membrane</keyword>
<feature type="transmembrane region" description="Helical" evidence="6">
    <location>
        <begin position="6"/>
        <end position="29"/>
    </location>
</feature>
<accession>A0AAE8MJK1</accession>
<dbReference type="EMBL" id="ONZP01000551">
    <property type="protein sequence ID" value="SPJ87072.1"/>
    <property type="molecule type" value="Genomic_DNA"/>
</dbReference>
<feature type="transmembrane region" description="Helical" evidence="6">
    <location>
        <begin position="200"/>
        <end position="222"/>
    </location>
</feature>
<dbReference type="InterPro" id="IPR052337">
    <property type="entry name" value="SAT4-like"/>
</dbReference>
<evidence type="ECO:0000256" key="2">
    <source>
        <dbReference type="ARBA" id="ARBA00022692"/>
    </source>
</evidence>
<keyword evidence="9" id="KW-1185">Reference proteome</keyword>
<dbReference type="PANTHER" id="PTHR33048:SF92">
    <property type="entry name" value="INTEGRAL MEMBRANE PROTEIN"/>
    <property type="match status" value="1"/>
</dbReference>
<dbReference type="Pfam" id="PF20684">
    <property type="entry name" value="Fung_rhodopsin"/>
    <property type="match status" value="1"/>
</dbReference>
<evidence type="ECO:0000313" key="8">
    <source>
        <dbReference type="EMBL" id="SPJ87072.1"/>
    </source>
</evidence>
<evidence type="ECO:0000256" key="5">
    <source>
        <dbReference type="ARBA" id="ARBA00038359"/>
    </source>
</evidence>
<keyword evidence="3 6" id="KW-1133">Transmembrane helix</keyword>
<dbReference type="GO" id="GO:0016020">
    <property type="term" value="C:membrane"/>
    <property type="evidence" value="ECO:0007669"/>
    <property type="project" value="UniProtKB-SubCell"/>
</dbReference>
<protein>
    <recommendedName>
        <fullName evidence="7">Rhodopsin domain-containing protein</fullName>
    </recommendedName>
</protein>
<evidence type="ECO:0000256" key="6">
    <source>
        <dbReference type="SAM" id="Phobius"/>
    </source>
</evidence>
<keyword evidence="2 6" id="KW-0812">Transmembrane</keyword>
<feature type="transmembrane region" description="Helical" evidence="6">
    <location>
        <begin position="122"/>
        <end position="143"/>
    </location>
</feature>
<feature type="transmembrane region" description="Helical" evidence="6">
    <location>
        <begin position="163"/>
        <end position="188"/>
    </location>
</feature>
<dbReference type="AlphaFoldDB" id="A0AAE8MJK1"/>
<dbReference type="Proteomes" id="UP001187734">
    <property type="component" value="Unassembled WGS sequence"/>
</dbReference>
<comment type="similarity">
    <text evidence="5">Belongs to the SAT4 family.</text>
</comment>
<gene>
    <name evidence="8" type="ORF">FTOL_12097</name>
</gene>
<organism evidence="8 9">
    <name type="scientific">Fusarium torulosum</name>
    <dbReference type="NCBI Taxonomy" id="33205"/>
    <lineage>
        <taxon>Eukaryota</taxon>
        <taxon>Fungi</taxon>
        <taxon>Dikarya</taxon>
        <taxon>Ascomycota</taxon>
        <taxon>Pezizomycotina</taxon>
        <taxon>Sordariomycetes</taxon>
        <taxon>Hypocreomycetidae</taxon>
        <taxon>Hypocreales</taxon>
        <taxon>Nectriaceae</taxon>
        <taxon>Fusarium</taxon>
    </lineage>
</organism>
<feature type="domain" description="Rhodopsin" evidence="7">
    <location>
        <begin position="23"/>
        <end position="231"/>
    </location>
</feature>
<evidence type="ECO:0000256" key="1">
    <source>
        <dbReference type="ARBA" id="ARBA00004141"/>
    </source>
</evidence>
<comment type="subcellular location">
    <subcellularLocation>
        <location evidence="1">Membrane</location>
        <topology evidence="1">Multi-pass membrane protein</topology>
    </subcellularLocation>
</comment>
<reference evidence="8" key="1">
    <citation type="submission" date="2018-03" db="EMBL/GenBank/DDBJ databases">
        <authorList>
            <person name="Guldener U."/>
        </authorList>
    </citation>
    <scope>NUCLEOTIDE SEQUENCE</scope>
</reference>